<evidence type="ECO:0000256" key="1">
    <source>
        <dbReference type="ARBA" id="ARBA00004651"/>
    </source>
</evidence>
<feature type="transmembrane region" description="Helical" evidence="9">
    <location>
        <begin position="106"/>
        <end position="127"/>
    </location>
</feature>
<feature type="transmembrane region" description="Helical" evidence="9">
    <location>
        <begin position="143"/>
        <end position="168"/>
    </location>
</feature>
<name>A0A1M4T4M8_MARH1</name>
<dbReference type="Pfam" id="PF12822">
    <property type="entry name" value="ECF_trnsprt"/>
    <property type="match status" value="1"/>
</dbReference>
<comment type="similarity">
    <text evidence="2 8">Belongs to the prokaryotic riboflavin transporter (P-RFT) (TC 2.A.87) family.</text>
</comment>
<comment type="function">
    <text evidence="8">Probably a riboflavin-binding protein that interacts with the energy-coupling factor (ECF) ABC-transporter complex.</text>
</comment>
<evidence type="ECO:0000256" key="9">
    <source>
        <dbReference type="SAM" id="Phobius"/>
    </source>
</evidence>
<dbReference type="InterPro" id="IPR024529">
    <property type="entry name" value="ECF_trnsprt_substrate-spec"/>
</dbReference>
<comment type="subcellular location">
    <subcellularLocation>
        <location evidence="1">Cell membrane</location>
        <topology evidence="1">Multi-pass membrane protein</topology>
    </subcellularLocation>
</comment>
<gene>
    <name evidence="10" type="ORF">SAMN02745164_00368</name>
</gene>
<accession>A0A1M4T4M8</accession>
<sequence length="176" mass="19974">MSRVKTLSTAGILGALSVLLMFLEFPIFPFASFLKFDPSALLIIASLFLFDWKTAMFSLITKDIVFYFVKSGDLIGVSMDFIAIFTFISILTIFKLNINKYIKYSISSFGVGIIMVLMNMAIIPIYFKMSFSEAAKYFGLSSWTLIITIIAFNMIKFIIDAILGDLLYKRIKNFFS</sequence>
<evidence type="ECO:0000256" key="3">
    <source>
        <dbReference type="ARBA" id="ARBA00022448"/>
    </source>
</evidence>
<keyword evidence="6 9" id="KW-1133">Transmembrane helix</keyword>
<dbReference type="Proteomes" id="UP000184334">
    <property type="component" value="Unassembled WGS sequence"/>
</dbReference>
<keyword evidence="11" id="KW-1185">Reference proteome</keyword>
<keyword evidence="3 8" id="KW-0813">Transport</keyword>
<dbReference type="InterPro" id="IPR025720">
    <property type="entry name" value="RibU"/>
</dbReference>
<evidence type="ECO:0000256" key="5">
    <source>
        <dbReference type="ARBA" id="ARBA00022692"/>
    </source>
</evidence>
<protein>
    <recommendedName>
        <fullName evidence="8">Riboflavin transporter</fullName>
    </recommendedName>
</protein>
<dbReference type="PIRSF" id="PIRSF037778">
    <property type="entry name" value="UCP037778_transp_RibU"/>
    <property type="match status" value="1"/>
</dbReference>
<keyword evidence="4 8" id="KW-1003">Cell membrane</keyword>
<dbReference type="OrthoDB" id="9809216at2"/>
<evidence type="ECO:0000313" key="11">
    <source>
        <dbReference type="Proteomes" id="UP000184334"/>
    </source>
</evidence>
<evidence type="ECO:0000313" key="10">
    <source>
        <dbReference type="EMBL" id="SHE39453.1"/>
    </source>
</evidence>
<dbReference type="GO" id="GO:0032217">
    <property type="term" value="F:riboflavin transmembrane transporter activity"/>
    <property type="evidence" value="ECO:0007669"/>
    <property type="project" value="UniProtKB-UniRule"/>
</dbReference>
<dbReference type="RefSeq" id="WP_072862838.1">
    <property type="nucleotide sequence ID" value="NZ_FQUI01000003.1"/>
</dbReference>
<organism evidence="10 11">
    <name type="scientific">Marinitoga hydrogenitolerans (strain DSM 16785 / JCM 12826 / AT1271)</name>
    <dbReference type="NCBI Taxonomy" id="1122195"/>
    <lineage>
        <taxon>Bacteria</taxon>
        <taxon>Thermotogati</taxon>
        <taxon>Thermotogota</taxon>
        <taxon>Thermotogae</taxon>
        <taxon>Petrotogales</taxon>
        <taxon>Petrotogaceae</taxon>
        <taxon>Marinitoga</taxon>
    </lineage>
</organism>
<reference evidence="10" key="1">
    <citation type="submission" date="2016-11" db="EMBL/GenBank/DDBJ databases">
        <authorList>
            <person name="Varghese N."/>
            <person name="Submissions S."/>
        </authorList>
    </citation>
    <scope>NUCLEOTIDE SEQUENCE [LARGE SCALE GENOMIC DNA]</scope>
    <source>
        <strain evidence="10">DSM 16785</strain>
    </source>
</reference>
<evidence type="ECO:0000256" key="6">
    <source>
        <dbReference type="ARBA" id="ARBA00022989"/>
    </source>
</evidence>
<evidence type="ECO:0000256" key="8">
    <source>
        <dbReference type="PIRNR" id="PIRNR037778"/>
    </source>
</evidence>
<feature type="transmembrane region" description="Helical" evidence="9">
    <location>
        <begin position="74"/>
        <end position="94"/>
    </location>
</feature>
<dbReference type="EMBL" id="FQUI01000003">
    <property type="protein sequence ID" value="SHE39453.1"/>
    <property type="molecule type" value="Genomic_DNA"/>
</dbReference>
<dbReference type="Gene3D" id="1.10.1760.20">
    <property type="match status" value="1"/>
</dbReference>
<dbReference type="PANTHER" id="PTHR38438:SF1">
    <property type="entry name" value="RIBOFLAVIN TRANSPORTER RIBU"/>
    <property type="match status" value="1"/>
</dbReference>
<dbReference type="STRING" id="1122195.SAMN02745164_00368"/>
<keyword evidence="7 8" id="KW-0472">Membrane</keyword>
<feature type="transmembrane region" description="Helical" evidence="9">
    <location>
        <begin position="12"/>
        <end position="34"/>
    </location>
</feature>
<keyword evidence="5 9" id="KW-0812">Transmembrane</keyword>
<comment type="caution">
    <text evidence="10">The sequence shown here is derived from an EMBL/GenBank/DDBJ whole genome shotgun (WGS) entry which is preliminary data.</text>
</comment>
<proteinExistence type="inferred from homology"/>
<evidence type="ECO:0000256" key="4">
    <source>
        <dbReference type="ARBA" id="ARBA00022475"/>
    </source>
</evidence>
<feature type="transmembrane region" description="Helical" evidence="9">
    <location>
        <begin position="41"/>
        <end position="68"/>
    </location>
</feature>
<dbReference type="GO" id="GO:0005886">
    <property type="term" value="C:plasma membrane"/>
    <property type="evidence" value="ECO:0007669"/>
    <property type="project" value="UniProtKB-SubCell"/>
</dbReference>
<dbReference type="PANTHER" id="PTHR38438">
    <property type="entry name" value="RIBOFLAVIN TRANSPORTER RIBU"/>
    <property type="match status" value="1"/>
</dbReference>
<evidence type="ECO:0000256" key="7">
    <source>
        <dbReference type="ARBA" id="ARBA00023136"/>
    </source>
</evidence>
<evidence type="ECO:0000256" key="2">
    <source>
        <dbReference type="ARBA" id="ARBA00005540"/>
    </source>
</evidence>
<dbReference type="AlphaFoldDB" id="A0A1M4T4M8"/>